<dbReference type="AlphaFoldDB" id="A0A366L1Z5"/>
<feature type="domain" description="Carboxymuconolactone decarboxylase-like" evidence="1">
    <location>
        <begin position="50"/>
        <end position="106"/>
    </location>
</feature>
<reference evidence="2 3" key="1">
    <citation type="submission" date="2018-07" db="EMBL/GenBank/DDBJ databases">
        <title>A draft genome of a endophytic bacteria, a new species of Pedobacter.</title>
        <authorList>
            <person name="Zhang Z.D."/>
            <person name="Chen Z.J."/>
        </authorList>
    </citation>
    <scope>NUCLEOTIDE SEQUENCE [LARGE SCALE GENOMIC DNA]</scope>
    <source>
        <strain evidence="2 3">RS10</strain>
    </source>
</reference>
<dbReference type="OrthoDB" id="9808310at2"/>
<comment type="caution">
    <text evidence="2">The sequence shown here is derived from an EMBL/GenBank/DDBJ whole genome shotgun (WGS) entry which is preliminary data.</text>
</comment>
<dbReference type="RefSeq" id="WP_113948664.1">
    <property type="nucleotide sequence ID" value="NZ_QNQU01000007.1"/>
</dbReference>
<keyword evidence="3" id="KW-1185">Reference proteome</keyword>
<dbReference type="EMBL" id="QNQU01000007">
    <property type="protein sequence ID" value="RBQ07905.1"/>
    <property type="molecule type" value="Genomic_DNA"/>
</dbReference>
<sequence length="177" mass="19196">MKTFQIPTREQVSPANQGLFDNLTKMAGSVPNLFAAFAKSETALGNYLTLGSGKTSLRAKEKEVVNLVVSQVNKCLYCLSAHTAIGKMNGFTDEQVIEIRKVNITFDPKLNALAHLVKSIAKNQGHASDETLEAFYAAGYDEGNLVDVVIAVGDKIITNYLYALTAVPIDFPIAQEL</sequence>
<dbReference type="InterPro" id="IPR003779">
    <property type="entry name" value="CMD-like"/>
</dbReference>
<dbReference type="Proteomes" id="UP000252081">
    <property type="component" value="Unassembled WGS sequence"/>
</dbReference>
<dbReference type="PANTHER" id="PTHR35446">
    <property type="entry name" value="SI:CH211-175M2.5"/>
    <property type="match status" value="1"/>
</dbReference>
<protein>
    <submittedName>
        <fullName evidence="2">Carboxymuconolactone decarboxylase family protein</fullName>
    </submittedName>
</protein>
<proteinExistence type="predicted"/>
<dbReference type="SUPFAM" id="SSF69118">
    <property type="entry name" value="AhpD-like"/>
    <property type="match status" value="1"/>
</dbReference>
<dbReference type="GO" id="GO:0051920">
    <property type="term" value="F:peroxiredoxin activity"/>
    <property type="evidence" value="ECO:0007669"/>
    <property type="project" value="InterPro"/>
</dbReference>
<dbReference type="Pfam" id="PF02627">
    <property type="entry name" value="CMD"/>
    <property type="match status" value="1"/>
</dbReference>
<accession>A0A366L1Z5</accession>
<dbReference type="NCBIfam" id="TIGR00778">
    <property type="entry name" value="ahpD_dom"/>
    <property type="match status" value="1"/>
</dbReference>
<dbReference type="InterPro" id="IPR029032">
    <property type="entry name" value="AhpD-like"/>
</dbReference>
<evidence type="ECO:0000313" key="3">
    <source>
        <dbReference type="Proteomes" id="UP000252081"/>
    </source>
</evidence>
<gene>
    <name evidence="2" type="ORF">DRW42_09905</name>
</gene>
<evidence type="ECO:0000313" key="2">
    <source>
        <dbReference type="EMBL" id="RBQ07905.1"/>
    </source>
</evidence>
<name>A0A366L1Z5_9SPHI</name>
<dbReference type="Gene3D" id="1.20.1290.10">
    <property type="entry name" value="AhpD-like"/>
    <property type="match status" value="1"/>
</dbReference>
<dbReference type="InterPro" id="IPR004675">
    <property type="entry name" value="AhpD_core"/>
</dbReference>
<evidence type="ECO:0000259" key="1">
    <source>
        <dbReference type="Pfam" id="PF02627"/>
    </source>
</evidence>
<dbReference type="PANTHER" id="PTHR35446:SF3">
    <property type="entry name" value="CMD DOMAIN-CONTAINING PROTEIN"/>
    <property type="match status" value="1"/>
</dbReference>
<organism evidence="2 3">
    <name type="scientific">Pedobacter miscanthi</name>
    <dbReference type="NCBI Taxonomy" id="2259170"/>
    <lineage>
        <taxon>Bacteria</taxon>
        <taxon>Pseudomonadati</taxon>
        <taxon>Bacteroidota</taxon>
        <taxon>Sphingobacteriia</taxon>
        <taxon>Sphingobacteriales</taxon>
        <taxon>Sphingobacteriaceae</taxon>
        <taxon>Pedobacter</taxon>
    </lineage>
</organism>